<keyword evidence="4" id="KW-0812">Transmembrane</keyword>
<dbReference type="AlphaFoldDB" id="A0A1G8V3G6"/>
<sequence>MSSVTSLDGRPPTVEPPSRPRRRGRGRRVAVAVAVVVAAGAGLAAVNGAGLLDGRADPAGASAALPPATATVTRETLKDTKEADGELGYGPVTTAVSRRPGTITWLPAAGATVSRGRSLYRVDAEPVLLLYGDTPAYRDLRVGTEGPDVESLERNLGKLGYDGFTVDDEYTWDTAEAVMRWQDDRGLDQTGVVELGRVVFAPGRVRVESLGTEEGRPVAPGQEVLTYTGTSKVVTVRMDAEDQRLAKKGAEVEVTLPDGRTTDGKVTEVATVVVPGEGQNAEPETRVEALVRIGDADATRGLDRAAVDVTFTASQRADVLTVPVAALVALREGGFGVEVVENGSTRYVGVETGLFAGGRVEVSGDGLTEGMTVGMPR</sequence>
<dbReference type="PANTHER" id="PTHR32347">
    <property type="entry name" value="EFFLUX SYSTEM COMPONENT YKNX-RELATED"/>
    <property type="match status" value="1"/>
</dbReference>
<dbReference type="OrthoDB" id="3268648at2"/>
<feature type="domain" description="Peptidoglycan binding-like" evidence="5">
    <location>
        <begin position="146"/>
        <end position="193"/>
    </location>
</feature>
<dbReference type="EMBL" id="FNFB01000002">
    <property type="protein sequence ID" value="SDJ60571.1"/>
    <property type="molecule type" value="Genomic_DNA"/>
</dbReference>
<comment type="subcellular location">
    <subcellularLocation>
        <location evidence="1">Cell envelope</location>
    </subcellularLocation>
</comment>
<evidence type="ECO:0000256" key="2">
    <source>
        <dbReference type="ARBA" id="ARBA00023054"/>
    </source>
</evidence>
<keyword evidence="4" id="KW-0472">Membrane</keyword>
<dbReference type="InterPro" id="IPR036365">
    <property type="entry name" value="PGBD-like_sf"/>
</dbReference>
<feature type="region of interest" description="Disordered" evidence="3">
    <location>
        <begin position="1"/>
        <end position="26"/>
    </location>
</feature>
<dbReference type="RefSeq" id="WP_090760221.1">
    <property type="nucleotide sequence ID" value="NZ_FNFB01000002.1"/>
</dbReference>
<dbReference type="InterPro" id="IPR002477">
    <property type="entry name" value="Peptidoglycan-bd-like"/>
</dbReference>
<dbReference type="Gene3D" id="1.10.101.10">
    <property type="entry name" value="PGBD-like superfamily/PGBD"/>
    <property type="match status" value="1"/>
</dbReference>
<evidence type="ECO:0000259" key="5">
    <source>
        <dbReference type="Pfam" id="PF01471"/>
    </source>
</evidence>
<dbReference type="STRING" id="683260.SAMN05421874_102386"/>
<reference evidence="6 7" key="1">
    <citation type="submission" date="2016-10" db="EMBL/GenBank/DDBJ databases">
        <authorList>
            <person name="de Groot N.N."/>
        </authorList>
    </citation>
    <scope>NUCLEOTIDE SEQUENCE [LARGE SCALE GENOMIC DNA]</scope>
    <source>
        <strain evidence="6 7">CGMCC 4.5681</strain>
    </source>
</reference>
<dbReference type="Proteomes" id="UP000198683">
    <property type="component" value="Unassembled WGS sequence"/>
</dbReference>
<feature type="transmembrane region" description="Helical" evidence="4">
    <location>
        <begin position="29"/>
        <end position="52"/>
    </location>
</feature>
<name>A0A1G8V3G6_9ACTN</name>
<dbReference type="Gene3D" id="2.40.420.20">
    <property type="match status" value="1"/>
</dbReference>
<evidence type="ECO:0000313" key="7">
    <source>
        <dbReference type="Proteomes" id="UP000198683"/>
    </source>
</evidence>
<gene>
    <name evidence="6" type="ORF">SAMN05421874_102386</name>
</gene>
<evidence type="ECO:0000256" key="1">
    <source>
        <dbReference type="ARBA" id="ARBA00004196"/>
    </source>
</evidence>
<evidence type="ECO:0000256" key="4">
    <source>
        <dbReference type="SAM" id="Phobius"/>
    </source>
</evidence>
<dbReference type="SUPFAM" id="SSF47090">
    <property type="entry name" value="PGBD-like"/>
    <property type="match status" value="1"/>
</dbReference>
<keyword evidence="7" id="KW-1185">Reference proteome</keyword>
<dbReference type="Pfam" id="PF01471">
    <property type="entry name" value="PG_binding_1"/>
    <property type="match status" value="1"/>
</dbReference>
<organism evidence="6 7">
    <name type="scientific">Nonomuraea maritima</name>
    <dbReference type="NCBI Taxonomy" id="683260"/>
    <lineage>
        <taxon>Bacteria</taxon>
        <taxon>Bacillati</taxon>
        <taxon>Actinomycetota</taxon>
        <taxon>Actinomycetes</taxon>
        <taxon>Streptosporangiales</taxon>
        <taxon>Streptosporangiaceae</taxon>
        <taxon>Nonomuraea</taxon>
    </lineage>
</organism>
<keyword evidence="4" id="KW-1133">Transmembrane helix</keyword>
<evidence type="ECO:0000256" key="3">
    <source>
        <dbReference type="SAM" id="MobiDB-lite"/>
    </source>
</evidence>
<accession>A0A1G8V3G6</accession>
<protein>
    <submittedName>
        <fullName evidence="6">Multidrug efflux pump subunit AcrA (Membrane-fusion protein)</fullName>
    </submittedName>
</protein>
<dbReference type="GO" id="GO:0030313">
    <property type="term" value="C:cell envelope"/>
    <property type="evidence" value="ECO:0007669"/>
    <property type="project" value="UniProtKB-SubCell"/>
</dbReference>
<keyword evidence="2" id="KW-0175">Coiled coil</keyword>
<proteinExistence type="predicted"/>
<evidence type="ECO:0000313" key="6">
    <source>
        <dbReference type="EMBL" id="SDJ60571.1"/>
    </source>
</evidence>
<dbReference type="InterPro" id="IPR050465">
    <property type="entry name" value="UPF0194_transport"/>
</dbReference>
<dbReference type="InterPro" id="IPR036366">
    <property type="entry name" value="PGBDSf"/>
</dbReference>